<evidence type="ECO:0008006" key="4">
    <source>
        <dbReference type="Google" id="ProtNLM"/>
    </source>
</evidence>
<proteinExistence type="predicted"/>
<dbReference type="EMBL" id="JACSQL010000002">
    <property type="protein sequence ID" value="MBD7967721.1"/>
    <property type="molecule type" value="Genomic_DNA"/>
</dbReference>
<organism evidence="2 3">
    <name type="scientific">Paenibacillus gallinarum</name>
    <dbReference type="NCBI Taxonomy" id="2762232"/>
    <lineage>
        <taxon>Bacteria</taxon>
        <taxon>Bacillati</taxon>
        <taxon>Bacillota</taxon>
        <taxon>Bacilli</taxon>
        <taxon>Bacillales</taxon>
        <taxon>Paenibacillaceae</taxon>
        <taxon>Paenibacillus</taxon>
    </lineage>
</organism>
<feature type="compositionally biased region" description="Basic residues" evidence="1">
    <location>
        <begin position="10"/>
        <end position="21"/>
    </location>
</feature>
<evidence type="ECO:0000256" key="1">
    <source>
        <dbReference type="SAM" id="MobiDB-lite"/>
    </source>
</evidence>
<feature type="region of interest" description="Disordered" evidence="1">
    <location>
        <begin position="1"/>
        <end position="21"/>
    </location>
</feature>
<sequence length="129" mass="14936">MFDFRPAPKVQHRRNKPKRGRHTAITDKCSEEVKRRASELSIEGYTVCEHCGCSIPRVRFERAHLINASQYGEGGQPWNIALLCGPKTETGTCHQWADETAEGKEWKLQKRADLIEYYTTGEGRQWWTK</sequence>
<name>A0ABR8SW36_9BACL</name>
<dbReference type="Proteomes" id="UP000608071">
    <property type="component" value="Unassembled WGS sequence"/>
</dbReference>
<evidence type="ECO:0000313" key="2">
    <source>
        <dbReference type="EMBL" id="MBD7967721.1"/>
    </source>
</evidence>
<evidence type="ECO:0000313" key="3">
    <source>
        <dbReference type="Proteomes" id="UP000608071"/>
    </source>
</evidence>
<comment type="caution">
    <text evidence="2">The sequence shown here is derived from an EMBL/GenBank/DDBJ whole genome shotgun (WGS) entry which is preliminary data.</text>
</comment>
<gene>
    <name evidence="2" type="ORF">H9647_06585</name>
</gene>
<reference evidence="2 3" key="1">
    <citation type="submission" date="2020-08" db="EMBL/GenBank/DDBJ databases">
        <title>A Genomic Blueprint of the Chicken Gut Microbiome.</title>
        <authorList>
            <person name="Gilroy R."/>
            <person name="Ravi A."/>
            <person name="Getino M."/>
            <person name="Pursley I."/>
            <person name="Horton D.L."/>
            <person name="Alikhan N.-F."/>
            <person name="Baker D."/>
            <person name="Gharbi K."/>
            <person name="Hall N."/>
            <person name="Watson M."/>
            <person name="Adriaenssens E.M."/>
            <person name="Foster-Nyarko E."/>
            <person name="Jarju S."/>
            <person name="Secka A."/>
            <person name="Antonio M."/>
            <person name="Oren A."/>
            <person name="Chaudhuri R."/>
            <person name="La Ragione R.M."/>
            <person name="Hildebrand F."/>
            <person name="Pallen M.J."/>
        </authorList>
    </citation>
    <scope>NUCLEOTIDE SEQUENCE [LARGE SCALE GENOMIC DNA]</scope>
    <source>
        <strain evidence="2 3">Sa2BVA9</strain>
    </source>
</reference>
<accession>A0ABR8SW36</accession>
<dbReference type="RefSeq" id="WP_191798962.1">
    <property type="nucleotide sequence ID" value="NZ_JACSQL010000002.1"/>
</dbReference>
<keyword evidence="3" id="KW-1185">Reference proteome</keyword>
<protein>
    <recommendedName>
        <fullName evidence="4">HNH endonuclease</fullName>
    </recommendedName>
</protein>